<keyword evidence="1" id="KW-0175">Coiled coil</keyword>
<organism evidence="2 4">
    <name type="scientific">Virgibacillus halodenitrificans</name>
    <name type="common">Bacillus halodenitrificans</name>
    <dbReference type="NCBI Taxonomy" id="1482"/>
    <lineage>
        <taxon>Bacteria</taxon>
        <taxon>Bacillati</taxon>
        <taxon>Bacillota</taxon>
        <taxon>Bacilli</taxon>
        <taxon>Bacillales</taxon>
        <taxon>Bacillaceae</taxon>
        <taxon>Virgibacillus</taxon>
    </lineage>
</organism>
<dbReference type="Proteomes" id="UP000621631">
    <property type="component" value="Unassembled WGS sequence"/>
</dbReference>
<dbReference type="Proteomes" id="UP000182945">
    <property type="component" value="Chromosome"/>
</dbReference>
<proteinExistence type="predicted"/>
<name>A0AAC9J310_VIRHA</name>
<evidence type="ECO:0000313" key="4">
    <source>
        <dbReference type="Proteomes" id="UP000182945"/>
    </source>
</evidence>
<accession>A0AAC9J310</accession>
<evidence type="ECO:0000256" key="1">
    <source>
        <dbReference type="SAM" id="Coils"/>
    </source>
</evidence>
<protein>
    <submittedName>
        <fullName evidence="2">Uncharacterized protein</fullName>
    </submittedName>
</protein>
<dbReference type="KEGG" id="vhl:BME96_18100"/>
<evidence type="ECO:0000313" key="3">
    <source>
        <dbReference type="EMBL" id="MBD1222481.1"/>
    </source>
</evidence>
<gene>
    <name evidence="2" type="ORF">BME96_18100</name>
    <name evidence="3" type="ORF">IC602_07660</name>
</gene>
<dbReference type="EMBL" id="CP017962">
    <property type="protein sequence ID" value="APC49995.1"/>
    <property type="molecule type" value="Genomic_DNA"/>
</dbReference>
<evidence type="ECO:0000313" key="5">
    <source>
        <dbReference type="Proteomes" id="UP000621631"/>
    </source>
</evidence>
<reference evidence="2 4" key="1">
    <citation type="submission" date="2016-11" db="EMBL/GenBank/DDBJ databases">
        <title>Complete genome sequencing of Virgibacillus halodenitrificans PDB-F2.</title>
        <authorList>
            <person name="Sun Z."/>
            <person name="Zhou Y."/>
            <person name="Li H."/>
        </authorList>
    </citation>
    <scope>NUCLEOTIDE SEQUENCE [LARGE SCALE GENOMIC DNA]</scope>
    <source>
        <strain evidence="2 4">PDB-F2</strain>
    </source>
</reference>
<dbReference type="AlphaFoldDB" id="A0AAC9J310"/>
<reference evidence="3 5" key="2">
    <citation type="submission" date="2020-09" db="EMBL/GenBank/DDBJ databases">
        <title>Draft Genome Sequences of Oil-Oxidizing Bacteria Halomonas titanicae, Marinobacter lutaoensis, and Virgibacillus halodenitrificans Isolated from Highly Saline Environments.</title>
        <authorList>
            <person name="Grouzdev D.S."/>
            <person name="Sokolova D.S."/>
            <person name="Semenova E.M."/>
            <person name="Borzenkov I.A."/>
            <person name="Bidzhieva S.K."/>
            <person name="Poltaraus A.B."/>
            <person name="Nazina T.N."/>
        </authorList>
    </citation>
    <scope>NUCLEOTIDE SEQUENCE [LARGE SCALE GENOMIC DNA]</scope>
    <source>
        <strain evidence="3 5">VKM B-3472D</strain>
    </source>
</reference>
<keyword evidence="5" id="KW-1185">Reference proteome</keyword>
<feature type="coiled-coil region" evidence="1">
    <location>
        <begin position="71"/>
        <end position="98"/>
    </location>
</feature>
<evidence type="ECO:0000313" key="2">
    <source>
        <dbReference type="EMBL" id="APC49995.1"/>
    </source>
</evidence>
<dbReference type="RefSeq" id="WP_071649835.1">
    <property type="nucleotide sequence ID" value="NZ_CP017962.1"/>
</dbReference>
<dbReference type="EMBL" id="JACWEZ010000003">
    <property type="protein sequence ID" value="MBD1222481.1"/>
    <property type="molecule type" value="Genomic_DNA"/>
</dbReference>
<dbReference type="GeneID" id="71516326"/>
<sequence length="247" mass="29457">MGLYINHRHGDIYKNNEGIQAPNQEVFIKNHVAEMIEEQQRVNKSLSTSFYELKNLYEQQSNKQTHQWKDITTQLNQLKQLNDTHDKLENDVIKVLQKLEGNQLSIQKLIEENYLSKETYDQQLNEITSGYQDIADKLERHREVNEKLTSKVEQQTEWQKEIGEKVKEHEVSQEKVLERMENQEAITEKITRQMDHFRSILFERTNYLAEKVEEGYHLTTSYVAKLMSDPERPLAYMTLERKNKDKQ</sequence>